<comment type="caution">
    <text evidence="11">The sequence shown here is derived from an EMBL/GenBank/DDBJ whole genome shotgun (WGS) entry which is preliminary data.</text>
</comment>
<name>A0A8T1M198_CLOSI</name>
<dbReference type="InterPro" id="IPR037519">
    <property type="entry name" value="LITAF_fam"/>
</dbReference>
<reference evidence="11 12" key="1">
    <citation type="journal article" date="2018" name="Biotechnol. Adv.">
        <title>Improved genomic resources and new bioinformatic workflow for the carcinogenic parasite Clonorchis sinensis: Biotechnological implications.</title>
        <authorList>
            <person name="Wang D."/>
            <person name="Korhonen P.K."/>
            <person name="Gasser R.B."/>
            <person name="Young N.D."/>
        </authorList>
    </citation>
    <scope>NUCLEOTIDE SEQUENCE [LARGE SCALE GENOMIC DNA]</scope>
    <source>
        <strain evidence="11">Cs-k2</strain>
    </source>
</reference>
<evidence type="ECO:0000256" key="8">
    <source>
        <dbReference type="SAM" id="MobiDB-lite"/>
    </source>
</evidence>
<protein>
    <submittedName>
        <fullName evidence="11">Lipopolysaccharide-induced tumor necrosis factor-alpha factor</fullName>
    </submittedName>
</protein>
<evidence type="ECO:0000256" key="5">
    <source>
        <dbReference type="ARBA" id="ARBA00022723"/>
    </source>
</evidence>
<dbReference type="PROSITE" id="PS51837">
    <property type="entry name" value="LITAF"/>
    <property type="match status" value="1"/>
</dbReference>
<dbReference type="EMBL" id="NIRI02000056">
    <property type="protein sequence ID" value="KAG5442606.1"/>
    <property type="molecule type" value="Genomic_DNA"/>
</dbReference>
<dbReference type="AlphaFoldDB" id="A0A8T1M198"/>
<evidence type="ECO:0000313" key="11">
    <source>
        <dbReference type="EMBL" id="KAG5442606.1"/>
    </source>
</evidence>
<dbReference type="GO" id="GO:0031902">
    <property type="term" value="C:late endosome membrane"/>
    <property type="evidence" value="ECO:0007669"/>
    <property type="project" value="UniProtKB-SubCell"/>
</dbReference>
<feature type="region of interest" description="Disordered" evidence="8">
    <location>
        <begin position="1"/>
        <end position="29"/>
    </location>
</feature>
<dbReference type="PANTHER" id="PTHR23292:SF6">
    <property type="entry name" value="FI16602P1-RELATED"/>
    <property type="match status" value="1"/>
</dbReference>
<dbReference type="SMART" id="SM00714">
    <property type="entry name" value="LITAF"/>
    <property type="match status" value="1"/>
</dbReference>
<comment type="subcellular location">
    <subcellularLocation>
        <location evidence="2">Endosome membrane</location>
        <topology evidence="2">Peripheral membrane protein</topology>
    </subcellularLocation>
    <subcellularLocation>
        <location evidence="1">Late endosome membrane</location>
    </subcellularLocation>
    <subcellularLocation>
        <location evidence="3">Lysosome membrane</location>
        <topology evidence="3">Peripheral membrane protein</topology>
        <orientation evidence="3">Cytoplasmic side</orientation>
    </subcellularLocation>
</comment>
<dbReference type="OrthoDB" id="5599753at2759"/>
<proteinExistence type="inferred from homology"/>
<keyword evidence="5" id="KW-0479">Metal-binding</keyword>
<dbReference type="Proteomes" id="UP000286415">
    <property type="component" value="Unassembled WGS sequence"/>
</dbReference>
<dbReference type="GO" id="GO:0008270">
    <property type="term" value="F:zinc ion binding"/>
    <property type="evidence" value="ECO:0007669"/>
    <property type="project" value="TreeGrafter"/>
</dbReference>
<evidence type="ECO:0000313" key="12">
    <source>
        <dbReference type="Proteomes" id="UP000286415"/>
    </source>
</evidence>
<sequence>MSNKGNPGQFSPPPPPYPMGEGYTPGSQLPQVVVSQPQVQQVIVTSLGPGPTTTHCPGCNQQVITKTSYETGALTWILCVVIFIFGGFCGCCLIPFCVGSCRDVVHHCPYCKRPIGAYKRL</sequence>
<gene>
    <name evidence="11" type="ORF">CSKR_114379</name>
</gene>
<accession>A0A8T1M198</accession>
<keyword evidence="9" id="KW-0812">Transmembrane</keyword>
<keyword evidence="9" id="KW-1133">Transmembrane helix</keyword>
<dbReference type="InterPro" id="IPR006629">
    <property type="entry name" value="LITAF"/>
</dbReference>
<keyword evidence="6" id="KW-0862">Zinc</keyword>
<comment type="similarity">
    <text evidence="4">Belongs to the CDIP1/LITAF family.</text>
</comment>
<evidence type="ECO:0000256" key="9">
    <source>
        <dbReference type="SAM" id="Phobius"/>
    </source>
</evidence>
<evidence type="ECO:0000256" key="4">
    <source>
        <dbReference type="ARBA" id="ARBA00005975"/>
    </source>
</evidence>
<evidence type="ECO:0000259" key="10">
    <source>
        <dbReference type="PROSITE" id="PS51837"/>
    </source>
</evidence>
<feature type="compositionally biased region" description="Low complexity" evidence="8">
    <location>
        <begin position="19"/>
        <end position="29"/>
    </location>
</feature>
<feature type="domain" description="LITAF" evidence="10">
    <location>
        <begin position="34"/>
        <end position="120"/>
    </location>
</feature>
<keyword evidence="7 9" id="KW-0472">Membrane</keyword>
<evidence type="ECO:0000256" key="2">
    <source>
        <dbReference type="ARBA" id="ARBA00004481"/>
    </source>
</evidence>
<evidence type="ECO:0000256" key="7">
    <source>
        <dbReference type="ARBA" id="ARBA00023136"/>
    </source>
</evidence>
<evidence type="ECO:0000256" key="3">
    <source>
        <dbReference type="ARBA" id="ARBA00004630"/>
    </source>
</evidence>
<evidence type="ECO:0000256" key="1">
    <source>
        <dbReference type="ARBA" id="ARBA00004414"/>
    </source>
</evidence>
<keyword evidence="12" id="KW-1185">Reference proteome</keyword>
<dbReference type="GO" id="GO:0005765">
    <property type="term" value="C:lysosomal membrane"/>
    <property type="evidence" value="ECO:0007669"/>
    <property type="project" value="UniProtKB-SubCell"/>
</dbReference>
<evidence type="ECO:0000256" key="6">
    <source>
        <dbReference type="ARBA" id="ARBA00022833"/>
    </source>
</evidence>
<feature type="transmembrane region" description="Helical" evidence="9">
    <location>
        <begin position="73"/>
        <end position="96"/>
    </location>
</feature>
<organism evidence="11 12">
    <name type="scientific">Clonorchis sinensis</name>
    <name type="common">Chinese liver fluke</name>
    <dbReference type="NCBI Taxonomy" id="79923"/>
    <lineage>
        <taxon>Eukaryota</taxon>
        <taxon>Metazoa</taxon>
        <taxon>Spiralia</taxon>
        <taxon>Lophotrochozoa</taxon>
        <taxon>Platyhelminthes</taxon>
        <taxon>Trematoda</taxon>
        <taxon>Digenea</taxon>
        <taxon>Opisthorchiida</taxon>
        <taxon>Opisthorchiata</taxon>
        <taxon>Opisthorchiidae</taxon>
        <taxon>Clonorchis</taxon>
    </lineage>
</organism>
<dbReference type="Pfam" id="PF10601">
    <property type="entry name" value="zf-LITAF-like"/>
    <property type="match status" value="1"/>
</dbReference>
<reference evidence="11 12" key="2">
    <citation type="journal article" date="2021" name="Genomics">
        <title>High-quality reference genome for Clonorchis sinensis.</title>
        <authorList>
            <person name="Young N.D."/>
            <person name="Stroehlein A.J."/>
            <person name="Kinkar L."/>
            <person name="Wang T."/>
            <person name="Sohn W.M."/>
            <person name="Chang B.C.H."/>
            <person name="Kaur P."/>
            <person name="Weisz D."/>
            <person name="Dudchenko O."/>
            <person name="Aiden E.L."/>
            <person name="Korhonen P.K."/>
            <person name="Gasser R.B."/>
        </authorList>
    </citation>
    <scope>NUCLEOTIDE SEQUENCE [LARGE SCALE GENOMIC DNA]</scope>
    <source>
        <strain evidence="11">Cs-k2</strain>
    </source>
</reference>
<dbReference type="PANTHER" id="PTHR23292">
    <property type="entry name" value="LIPOPOLYSACCHARIDE-INDUCED TUMOR NECROSIS FACTOR-ALPHA FACTOR"/>
    <property type="match status" value="1"/>
</dbReference>